<feature type="domain" description="Tli3-like" evidence="2">
    <location>
        <begin position="23"/>
        <end position="106"/>
    </location>
</feature>
<dbReference type="RefSeq" id="WP_217137823.1">
    <property type="nucleotide sequence ID" value="NZ_JAFMOU010000062.1"/>
</dbReference>
<comment type="caution">
    <text evidence="3">The sequence shown here is derived from an EMBL/GenBank/DDBJ whole genome shotgun (WGS) entry which is preliminary data.</text>
</comment>
<keyword evidence="4" id="KW-1185">Reference proteome</keyword>
<protein>
    <recommendedName>
        <fullName evidence="2">Tli3-like domain-containing protein</fullName>
    </recommendedName>
</protein>
<name>A0ABS6KXQ8_9GAMM</name>
<feature type="signal peptide" evidence="1">
    <location>
        <begin position="1"/>
        <end position="21"/>
    </location>
</feature>
<evidence type="ECO:0000259" key="2">
    <source>
        <dbReference type="Pfam" id="PF24316"/>
    </source>
</evidence>
<dbReference type="Pfam" id="PF24316">
    <property type="entry name" value="Tli3"/>
    <property type="match status" value="1"/>
</dbReference>
<dbReference type="EMBL" id="JAFMOU010000062">
    <property type="protein sequence ID" value="MBU9834299.1"/>
    <property type="molecule type" value="Genomic_DNA"/>
</dbReference>
<evidence type="ECO:0000313" key="4">
    <source>
        <dbReference type="Proteomes" id="UP000699865"/>
    </source>
</evidence>
<proteinExistence type="predicted"/>
<dbReference type="Proteomes" id="UP000699865">
    <property type="component" value="Unassembled WGS sequence"/>
</dbReference>
<dbReference type="InterPro" id="IPR057562">
    <property type="entry name" value="Tli3-like_dom"/>
</dbReference>
<feature type="chain" id="PRO_5046820059" description="Tli3-like domain-containing protein" evidence="1">
    <location>
        <begin position="22"/>
        <end position="247"/>
    </location>
</feature>
<accession>A0ABS6KXQ8</accession>
<sequence>MKGLKVLGGLLMTLVVGAAQAKEPPAQVVYRFDDHRYLELKGWDCVGALWYTDTQKTIHTEVVKQFYQIFTQPFIHPSEKYIAIPGLNVSEFVVSKDYGKTWQIAVFAPENLEWRLKQWSNQPVHPDRENTISFTVVNQRGYLLTRPYNNPREKQKKWIFMSSQPFDAPEMNTDKPINIDVGPDYKPVAMPGGFRGWSWGTLYITADELRQTSLRGQTNWQDLPDKVPEVKNYLGWEHMRCDMDAGK</sequence>
<gene>
    <name evidence="3" type="ORF">J1786_05580</name>
</gene>
<evidence type="ECO:0000313" key="3">
    <source>
        <dbReference type="EMBL" id="MBU9834299.1"/>
    </source>
</evidence>
<keyword evidence="1" id="KW-0732">Signal</keyword>
<organism evidence="3 4">
    <name type="scientific">Rahnella perminowiae</name>
    <dbReference type="NCBI Taxonomy" id="2816244"/>
    <lineage>
        <taxon>Bacteria</taxon>
        <taxon>Pseudomonadati</taxon>
        <taxon>Pseudomonadota</taxon>
        <taxon>Gammaproteobacteria</taxon>
        <taxon>Enterobacterales</taxon>
        <taxon>Yersiniaceae</taxon>
        <taxon>Rahnella</taxon>
    </lineage>
</organism>
<reference evidence="3 4" key="1">
    <citation type="submission" date="2021-03" db="EMBL/GenBank/DDBJ databases">
        <title>Five novel Rahnella species.</title>
        <authorList>
            <person name="Brady C."/>
            <person name="Asselin J."/>
            <person name="Beer S."/>
            <person name="Bruberg M.B."/>
            <person name="Crampton B."/>
            <person name="Venter S."/>
            <person name="Arnold D."/>
            <person name="Denman S."/>
        </authorList>
    </citation>
    <scope>NUCLEOTIDE SEQUENCE [LARGE SCALE GENOMIC DNA]</scope>
    <source>
        <strain evidence="3 4">L72c</strain>
    </source>
</reference>
<evidence type="ECO:0000256" key="1">
    <source>
        <dbReference type="SAM" id="SignalP"/>
    </source>
</evidence>